<accession>A0A7S8D095</accession>
<proteinExistence type="predicted"/>
<protein>
    <submittedName>
        <fullName evidence="1">Uncharacterized protein</fullName>
    </submittedName>
</protein>
<organism evidence="1 2">
    <name type="scientific">Fusarium culmorum</name>
    <dbReference type="NCBI Taxonomy" id="5516"/>
    <lineage>
        <taxon>Eukaryota</taxon>
        <taxon>Fungi</taxon>
        <taxon>Dikarya</taxon>
        <taxon>Ascomycota</taxon>
        <taxon>Pezizomycotina</taxon>
        <taxon>Sordariomycetes</taxon>
        <taxon>Hypocreomycetidae</taxon>
        <taxon>Hypocreales</taxon>
        <taxon>Nectriaceae</taxon>
        <taxon>Fusarium</taxon>
    </lineage>
</organism>
<evidence type="ECO:0000313" key="2">
    <source>
        <dbReference type="Proteomes" id="UP000663297"/>
    </source>
</evidence>
<dbReference type="AlphaFoldDB" id="A0A7S8D095"/>
<evidence type="ECO:0000313" key="1">
    <source>
        <dbReference type="EMBL" id="QPC59566.1"/>
    </source>
</evidence>
<name>A0A7S8D095_FUSCU</name>
<dbReference type="EMBL" id="CP064747">
    <property type="protein sequence ID" value="QPC59566.1"/>
    <property type="molecule type" value="Genomic_DNA"/>
</dbReference>
<sequence length="111" mass="12924">MEARVNEAKKKLLEAGRKAQECKDKAKSDFEADEIKDENKAFQQWAVMNYPQLPTMHNEYQAEDGAYIGALQAHSANEAMEWQEKKNRVYFQKTHGDDQFEKVFVIILPED</sequence>
<reference evidence="1" key="1">
    <citation type="submission" date="2020-11" db="EMBL/GenBank/DDBJ databases">
        <title>The chromosome-scale genome resource for two endophytic Fusarium species: F. culmorum and F. pseudograminearum.</title>
        <authorList>
            <person name="Yuan Z."/>
        </authorList>
    </citation>
    <scope>NUCLEOTIDE SEQUENCE</scope>
    <source>
        <strain evidence="1">Class2-1B</strain>
    </source>
</reference>
<dbReference type="Proteomes" id="UP000663297">
    <property type="component" value="Chromosome 1"/>
</dbReference>
<gene>
    <name evidence="1" type="ORF">HYE67_001797</name>
</gene>